<evidence type="ECO:0000256" key="1">
    <source>
        <dbReference type="SAM" id="MobiDB-lite"/>
    </source>
</evidence>
<dbReference type="SUPFAM" id="SSF50965">
    <property type="entry name" value="Galactose oxidase, central domain"/>
    <property type="match status" value="1"/>
</dbReference>
<sequence length="772" mass="83305">MSLLTGIAQAATNLASWQGLRGAQIQSKIVLEGGLLTNGTFNSDGQWKDTSIVQNSYGVYYQIDLTKSFDAVNENTDTYLIHGLAETSDTSAPNYIGGGIFNNDYQFYTFGGIADRPPIGLSTVILGKVFPADPSVKRFDQGVSPNQPTDDVSDNITSGAYASSPDQGLGFYFGGMVSANRSELEWNSDDEAANHPTIASPTFIKVDMTKTDDAAFQYMTWPNGTVPRSEGALVWLPYGEKGVLVAIGGVEIPGDLYIVSPPRDTVDGPFMTELAIYDIDADTWHTQQTLETGESPTQLASFCTAVVPTQDGKSHEIFVYGGYDGTYLSDNPNVRDDLWVLSVPAFQWTKITEYTPVAAHGRQGSVCFSPNPTTMITVGGTNKLGGSLKTDTIIDVLDLNALSWTGKYNASANTTFNLPGSVVTQLKYPSAAGPGDDFQATGLNSTLDDLFSTQYPGAVMTYNPYSTSNEGGGSNEGGEEQPKGDSKNKWKVPVIATLCSVGGVAIIAALLFCCFRRRRKNKNGVNKTQQSRKNVFSWLGKSSHVDPEPEKSNTSGDTAVESNPEYYNQKGPNGEVYEAPSHVTSQGWTYGATTGPNERHEIMDHSQEESMSVRNHPFYPRSLSGDHILSPPSASVSRFSEGLSPPQNAGVVAPYEMPHDQSKEDLSQPRNGVTQNRSAAPRSAHDRVTAAKSASSGRGQSVSDESPITPIRSAVERPGHRRNASSMDTDFPSLPSPRPEDDSRMFKQVDILPNIAASPLSHKQDRAQNIAE</sequence>
<gene>
    <name evidence="3" type="ORF">LTR24_005738</name>
</gene>
<feature type="transmembrane region" description="Helical" evidence="2">
    <location>
        <begin position="492"/>
        <end position="515"/>
    </location>
</feature>
<dbReference type="Proteomes" id="UP001345013">
    <property type="component" value="Unassembled WGS sequence"/>
</dbReference>
<accession>A0ABR0K834</accession>
<reference evidence="3 4" key="1">
    <citation type="submission" date="2023-08" db="EMBL/GenBank/DDBJ databases">
        <title>Black Yeasts Isolated from many extreme environments.</title>
        <authorList>
            <person name="Coleine C."/>
            <person name="Stajich J.E."/>
            <person name="Selbmann L."/>
        </authorList>
    </citation>
    <scope>NUCLEOTIDE SEQUENCE [LARGE SCALE GENOMIC DNA]</scope>
    <source>
        <strain evidence="3 4">CCFEE 5885</strain>
    </source>
</reference>
<feature type="region of interest" description="Disordered" evidence="1">
    <location>
        <begin position="537"/>
        <end position="579"/>
    </location>
</feature>
<proteinExistence type="predicted"/>
<feature type="compositionally biased region" description="Basic and acidic residues" evidence="1">
    <location>
        <begin position="657"/>
        <end position="667"/>
    </location>
</feature>
<organism evidence="3 4">
    <name type="scientific">Lithohypha guttulata</name>
    <dbReference type="NCBI Taxonomy" id="1690604"/>
    <lineage>
        <taxon>Eukaryota</taxon>
        <taxon>Fungi</taxon>
        <taxon>Dikarya</taxon>
        <taxon>Ascomycota</taxon>
        <taxon>Pezizomycotina</taxon>
        <taxon>Eurotiomycetes</taxon>
        <taxon>Chaetothyriomycetidae</taxon>
        <taxon>Chaetothyriales</taxon>
        <taxon>Trichomeriaceae</taxon>
        <taxon>Lithohypha</taxon>
    </lineage>
</organism>
<feature type="compositionally biased region" description="Basic and acidic residues" evidence="1">
    <location>
        <begin position="738"/>
        <end position="747"/>
    </location>
</feature>
<keyword evidence="2" id="KW-1133">Transmembrane helix</keyword>
<dbReference type="Gene3D" id="2.120.10.80">
    <property type="entry name" value="Kelch-type beta propeller"/>
    <property type="match status" value="1"/>
</dbReference>
<keyword evidence="2" id="KW-0812">Transmembrane</keyword>
<name>A0ABR0K834_9EURO</name>
<feature type="compositionally biased region" description="Polar residues" evidence="1">
    <location>
        <begin position="692"/>
        <end position="706"/>
    </location>
</feature>
<protein>
    <submittedName>
        <fullName evidence="3">Uncharacterized protein</fullName>
    </submittedName>
</protein>
<feature type="region of interest" description="Disordered" evidence="1">
    <location>
        <begin position="462"/>
        <end position="487"/>
    </location>
</feature>
<keyword evidence="4" id="KW-1185">Reference proteome</keyword>
<keyword evidence="2" id="KW-0472">Membrane</keyword>
<dbReference type="InterPro" id="IPR015915">
    <property type="entry name" value="Kelch-typ_b-propeller"/>
</dbReference>
<feature type="compositionally biased region" description="Polar residues" evidence="1">
    <location>
        <begin position="668"/>
        <end position="678"/>
    </location>
</feature>
<dbReference type="EMBL" id="JAVRRG010000068">
    <property type="protein sequence ID" value="KAK5091842.1"/>
    <property type="molecule type" value="Genomic_DNA"/>
</dbReference>
<evidence type="ECO:0000313" key="4">
    <source>
        <dbReference type="Proteomes" id="UP001345013"/>
    </source>
</evidence>
<evidence type="ECO:0000256" key="2">
    <source>
        <dbReference type="SAM" id="Phobius"/>
    </source>
</evidence>
<feature type="region of interest" description="Disordered" evidence="1">
    <location>
        <begin position="605"/>
        <end position="750"/>
    </location>
</feature>
<evidence type="ECO:0000313" key="3">
    <source>
        <dbReference type="EMBL" id="KAK5091842.1"/>
    </source>
</evidence>
<feature type="compositionally biased region" description="Polar residues" evidence="1">
    <location>
        <begin position="552"/>
        <end position="561"/>
    </location>
</feature>
<comment type="caution">
    <text evidence="3">The sequence shown here is derived from an EMBL/GenBank/DDBJ whole genome shotgun (WGS) entry which is preliminary data.</text>
</comment>
<dbReference type="InterPro" id="IPR011043">
    <property type="entry name" value="Gal_Oxase/kelch_b-propeller"/>
</dbReference>